<protein>
    <recommendedName>
        <fullName evidence="4">DUF1772 domain-containing protein</fullName>
    </recommendedName>
</protein>
<comment type="caution">
    <text evidence="2">The sequence shown here is derived from an EMBL/GenBank/DDBJ whole genome shotgun (WGS) entry which is preliminary data.</text>
</comment>
<evidence type="ECO:0000313" key="3">
    <source>
        <dbReference type="Proteomes" id="UP001499930"/>
    </source>
</evidence>
<feature type="transmembrane region" description="Helical" evidence="1">
    <location>
        <begin position="41"/>
        <end position="62"/>
    </location>
</feature>
<accession>A0ABN3XW77</accession>
<reference evidence="2 3" key="1">
    <citation type="journal article" date="2019" name="Int. J. Syst. Evol. Microbiol.">
        <title>The Global Catalogue of Microorganisms (GCM) 10K type strain sequencing project: providing services to taxonomists for standard genome sequencing and annotation.</title>
        <authorList>
            <consortium name="The Broad Institute Genomics Platform"/>
            <consortium name="The Broad Institute Genome Sequencing Center for Infectious Disease"/>
            <person name="Wu L."/>
            <person name="Ma J."/>
        </authorList>
    </citation>
    <scope>NUCLEOTIDE SEQUENCE [LARGE SCALE GENOMIC DNA]</scope>
    <source>
        <strain evidence="2 3">JCM 3106</strain>
    </source>
</reference>
<keyword evidence="1" id="KW-0812">Transmembrane</keyword>
<feature type="transmembrane region" description="Helical" evidence="1">
    <location>
        <begin position="120"/>
        <end position="139"/>
    </location>
</feature>
<name>A0ABN3XW77_9ACTN</name>
<sequence length="161" mass="17390">MISMGGVIAETVMLYPNIFRDPPASLVLTREFIVAAGPSDFFPPLGLSTVIGAVLASLLTWRTPSVRRWIVPATVVFVCAEFLFSALFFWPRNTIMFVDPVGTHSAAYLRTVAAEFETGHWVRVVGGVVTSGLAFTGLLRWHRDRVASAGGVVRPGVTASP</sequence>
<feature type="transmembrane region" description="Helical" evidence="1">
    <location>
        <begin position="69"/>
        <end position="90"/>
    </location>
</feature>
<evidence type="ECO:0008006" key="4">
    <source>
        <dbReference type="Google" id="ProtNLM"/>
    </source>
</evidence>
<evidence type="ECO:0000313" key="2">
    <source>
        <dbReference type="EMBL" id="GAA3002557.1"/>
    </source>
</evidence>
<keyword evidence="1" id="KW-1133">Transmembrane helix</keyword>
<gene>
    <name evidence="2" type="ORF">GCM10017559_24820</name>
</gene>
<evidence type="ECO:0000256" key="1">
    <source>
        <dbReference type="SAM" id="Phobius"/>
    </source>
</evidence>
<dbReference type="Proteomes" id="UP001499930">
    <property type="component" value="Unassembled WGS sequence"/>
</dbReference>
<organism evidence="2 3">
    <name type="scientific">Streptosporangium longisporum</name>
    <dbReference type="NCBI Taxonomy" id="46187"/>
    <lineage>
        <taxon>Bacteria</taxon>
        <taxon>Bacillati</taxon>
        <taxon>Actinomycetota</taxon>
        <taxon>Actinomycetes</taxon>
        <taxon>Streptosporangiales</taxon>
        <taxon>Streptosporangiaceae</taxon>
        <taxon>Streptosporangium</taxon>
    </lineage>
</organism>
<keyword evidence="3" id="KW-1185">Reference proteome</keyword>
<dbReference type="EMBL" id="BAAAWD010000006">
    <property type="protein sequence ID" value="GAA3002557.1"/>
    <property type="molecule type" value="Genomic_DNA"/>
</dbReference>
<proteinExistence type="predicted"/>
<keyword evidence="1" id="KW-0472">Membrane</keyword>